<evidence type="ECO:0000313" key="1">
    <source>
        <dbReference type="EMBL" id="VVN49914.1"/>
    </source>
</evidence>
<evidence type="ECO:0000313" key="2">
    <source>
        <dbReference type="Proteomes" id="UP000326437"/>
    </source>
</evidence>
<protein>
    <submittedName>
        <fullName evidence="1">Uncharacterized protein</fullName>
    </submittedName>
</protein>
<organism evidence="1 2">
    <name type="scientific">Pseudomonas fluorescens</name>
    <dbReference type="NCBI Taxonomy" id="294"/>
    <lineage>
        <taxon>Bacteria</taxon>
        <taxon>Pseudomonadati</taxon>
        <taxon>Pseudomonadota</taxon>
        <taxon>Gammaproteobacteria</taxon>
        <taxon>Pseudomonadales</taxon>
        <taxon>Pseudomonadaceae</taxon>
        <taxon>Pseudomonas</taxon>
    </lineage>
</organism>
<dbReference type="EMBL" id="CABVHO010000001">
    <property type="protein sequence ID" value="VVN49914.1"/>
    <property type="molecule type" value="Genomic_DNA"/>
</dbReference>
<proteinExistence type="predicted"/>
<reference evidence="1 2" key="1">
    <citation type="submission" date="2019-09" db="EMBL/GenBank/DDBJ databases">
        <authorList>
            <person name="Chandra G."/>
            <person name="Truman W A."/>
        </authorList>
    </citation>
    <scope>NUCLEOTIDE SEQUENCE [LARGE SCALE GENOMIC DNA]</scope>
    <source>
        <strain evidence="1">PS685</strain>
    </source>
</reference>
<dbReference type="OrthoDB" id="9966258at2"/>
<name>A0A5E6YAM6_PSEFL</name>
<gene>
    <name evidence="1" type="ORF">PS685_00126</name>
</gene>
<accession>A0A5E6YAM6</accession>
<dbReference type="RefSeq" id="WP_150628018.1">
    <property type="nucleotide sequence ID" value="NZ_CABVHO010000001.1"/>
</dbReference>
<sequence length="68" mass="7744">MQKPSPNDGIARASENLHNHAQYLRAKAWRLIQENNNAEAQQLLSLADSADRSLMWICAKAESVWKRP</sequence>
<dbReference type="AlphaFoldDB" id="A0A5E6YAM6"/>
<dbReference type="Proteomes" id="UP000326437">
    <property type="component" value="Unassembled WGS sequence"/>
</dbReference>